<sequence length="98" mass="11404">LIPFKPNKYKWRPEHVPFLEWMNKNGFSYSDPDDIVPNWKELKRKAKQLKIKSSKLVRTLDALTKFTDELDISISSHDTANIMLRPSTGEIVLHDPIA</sequence>
<proteinExistence type="predicted"/>
<gene>
    <name evidence="1" type="ORF">LCGC14_2014810</name>
</gene>
<evidence type="ECO:0000313" key="1">
    <source>
        <dbReference type="EMBL" id="KKL79444.1"/>
    </source>
</evidence>
<accession>A0A0F9EZF4</accession>
<feature type="non-terminal residue" evidence="1">
    <location>
        <position position="1"/>
    </location>
</feature>
<protein>
    <submittedName>
        <fullName evidence="1">Uncharacterized protein</fullName>
    </submittedName>
</protein>
<comment type="caution">
    <text evidence="1">The sequence shown here is derived from an EMBL/GenBank/DDBJ whole genome shotgun (WGS) entry which is preliminary data.</text>
</comment>
<organism evidence="1">
    <name type="scientific">marine sediment metagenome</name>
    <dbReference type="NCBI Taxonomy" id="412755"/>
    <lineage>
        <taxon>unclassified sequences</taxon>
        <taxon>metagenomes</taxon>
        <taxon>ecological metagenomes</taxon>
    </lineage>
</organism>
<dbReference type="AlphaFoldDB" id="A0A0F9EZF4"/>
<reference evidence="1" key="1">
    <citation type="journal article" date="2015" name="Nature">
        <title>Complex archaea that bridge the gap between prokaryotes and eukaryotes.</title>
        <authorList>
            <person name="Spang A."/>
            <person name="Saw J.H."/>
            <person name="Jorgensen S.L."/>
            <person name="Zaremba-Niedzwiedzka K."/>
            <person name="Martijn J."/>
            <person name="Lind A.E."/>
            <person name="van Eijk R."/>
            <person name="Schleper C."/>
            <person name="Guy L."/>
            <person name="Ettema T.J."/>
        </authorList>
    </citation>
    <scope>NUCLEOTIDE SEQUENCE</scope>
</reference>
<dbReference type="EMBL" id="LAZR01023171">
    <property type="protein sequence ID" value="KKL79444.1"/>
    <property type="molecule type" value="Genomic_DNA"/>
</dbReference>
<name>A0A0F9EZF4_9ZZZZ</name>